<evidence type="ECO:0000313" key="2">
    <source>
        <dbReference type="Proteomes" id="UP000325315"/>
    </source>
</evidence>
<evidence type="ECO:0000313" key="1">
    <source>
        <dbReference type="EMBL" id="KAA3475778.1"/>
    </source>
</evidence>
<dbReference type="EMBL" id="SMMG02000005">
    <property type="protein sequence ID" value="KAA3475778.1"/>
    <property type="molecule type" value="Genomic_DNA"/>
</dbReference>
<dbReference type="AlphaFoldDB" id="A0A5B6W3J7"/>
<protein>
    <submittedName>
        <fullName evidence="1">Ribonuclease H-like superfamily protein</fullName>
    </submittedName>
</protein>
<dbReference type="Proteomes" id="UP000325315">
    <property type="component" value="Unassembled WGS sequence"/>
</dbReference>
<accession>A0A5B6W3J7</accession>
<dbReference type="OrthoDB" id="1002648at2759"/>
<comment type="caution">
    <text evidence="1">The sequence shown here is derived from an EMBL/GenBank/DDBJ whole genome shotgun (WGS) entry which is preliminary data.</text>
</comment>
<keyword evidence="2" id="KW-1185">Reference proteome</keyword>
<reference evidence="2" key="1">
    <citation type="journal article" date="2019" name="Plant Biotechnol. J.">
        <title>Genome sequencing of the Australian wild diploid species Gossypium australe highlights disease resistance and delayed gland morphogenesis.</title>
        <authorList>
            <person name="Cai Y."/>
            <person name="Cai X."/>
            <person name="Wang Q."/>
            <person name="Wang P."/>
            <person name="Zhang Y."/>
            <person name="Cai C."/>
            <person name="Xu Y."/>
            <person name="Wang K."/>
            <person name="Zhou Z."/>
            <person name="Wang C."/>
            <person name="Geng S."/>
            <person name="Li B."/>
            <person name="Dong Q."/>
            <person name="Hou Y."/>
            <person name="Wang H."/>
            <person name="Ai P."/>
            <person name="Liu Z."/>
            <person name="Yi F."/>
            <person name="Sun M."/>
            <person name="An G."/>
            <person name="Cheng J."/>
            <person name="Zhang Y."/>
            <person name="Shi Q."/>
            <person name="Xie Y."/>
            <person name="Shi X."/>
            <person name="Chang Y."/>
            <person name="Huang F."/>
            <person name="Chen Y."/>
            <person name="Hong S."/>
            <person name="Mi L."/>
            <person name="Sun Q."/>
            <person name="Zhang L."/>
            <person name="Zhou B."/>
            <person name="Peng R."/>
            <person name="Zhang X."/>
            <person name="Liu F."/>
        </authorList>
    </citation>
    <scope>NUCLEOTIDE SEQUENCE [LARGE SCALE GENOMIC DNA]</scope>
    <source>
        <strain evidence="2">cv. PA1801</strain>
    </source>
</reference>
<name>A0A5B6W3J7_9ROSI</name>
<organism evidence="1 2">
    <name type="scientific">Gossypium australe</name>
    <dbReference type="NCBI Taxonomy" id="47621"/>
    <lineage>
        <taxon>Eukaryota</taxon>
        <taxon>Viridiplantae</taxon>
        <taxon>Streptophyta</taxon>
        <taxon>Embryophyta</taxon>
        <taxon>Tracheophyta</taxon>
        <taxon>Spermatophyta</taxon>
        <taxon>Magnoliopsida</taxon>
        <taxon>eudicotyledons</taxon>
        <taxon>Gunneridae</taxon>
        <taxon>Pentapetalae</taxon>
        <taxon>rosids</taxon>
        <taxon>malvids</taxon>
        <taxon>Malvales</taxon>
        <taxon>Malvaceae</taxon>
        <taxon>Malvoideae</taxon>
        <taxon>Gossypium</taxon>
    </lineage>
</organism>
<gene>
    <name evidence="1" type="ORF">EPI10_025915</name>
</gene>
<proteinExistence type="predicted"/>
<sequence>MGFRDLSFFNKALLAKQAWMLLSQPNCLLAKVGSYPSFTWRSICGAHELITDGLLWRIGNGRSVNIWNDPWLPGPGNSRLLVQNICTQWTTKEDIIHKFVDHDQARRILNIPLAQTNAKDTLVWRHDNTGEYTVKSGYRVLLSGRSQLTSHNLAMDGNYSNFYKMLWELQLPSKIKIHLWRLTRNYVPHLCNLNKRRLIRGGCLPFV</sequence>